<dbReference type="InterPro" id="IPR001539">
    <property type="entry name" value="Peptidase_U32"/>
</dbReference>
<evidence type="ECO:0000256" key="1">
    <source>
        <dbReference type="SAM" id="MobiDB-lite"/>
    </source>
</evidence>
<dbReference type="EMBL" id="AP025516">
    <property type="protein sequence ID" value="BDD87419.1"/>
    <property type="molecule type" value="Genomic_DNA"/>
</dbReference>
<keyword evidence="3" id="KW-1185">Reference proteome</keyword>
<dbReference type="Proteomes" id="UP000830055">
    <property type="component" value="Chromosome"/>
</dbReference>
<name>A0ABM7W8V9_9BACT</name>
<feature type="region of interest" description="Disordered" evidence="1">
    <location>
        <begin position="417"/>
        <end position="452"/>
    </location>
</feature>
<gene>
    <name evidence="2" type="ORF">DPPLL_17840</name>
</gene>
<dbReference type="PANTHER" id="PTHR30217">
    <property type="entry name" value="PEPTIDASE U32 FAMILY"/>
    <property type="match status" value="1"/>
</dbReference>
<dbReference type="InterPro" id="IPR051454">
    <property type="entry name" value="RNA/ubiquinone_mod_enzymes"/>
</dbReference>
<organism evidence="2 3">
    <name type="scientific">Desulfofustis limnaeus</name>
    <dbReference type="NCBI Taxonomy" id="2740163"/>
    <lineage>
        <taxon>Bacteria</taxon>
        <taxon>Pseudomonadati</taxon>
        <taxon>Thermodesulfobacteriota</taxon>
        <taxon>Desulfobulbia</taxon>
        <taxon>Desulfobulbales</taxon>
        <taxon>Desulfocapsaceae</taxon>
        <taxon>Desulfofustis</taxon>
    </lineage>
</organism>
<evidence type="ECO:0008006" key="4">
    <source>
        <dbReference type="Google" id="ProtNLM"/>
    </source>
</evidence>
<sequence length="728" mass="80443">MELLAPAGTQDTFLVAIEAGADAVYLGAPRLNARNLARDLSLPEIGAMVHYAHRRGKKVHIALNSLVRETDLPLLLETLCWLEEVGPDALIVQDLGLIRLARSFFPDLRLHGSTLLSSCNRQGLALLQRYGCARAVLARELTLKEIAALARDKQIELEIFIHGAMCFSYSGLCLFSSFFGGKSGLRGTCVQPCRRKFSVAGSQGGGKARSGYFFSMNDLEGLALVPELKRLGIDSLKIEGRLRSPTYVDRVVRAYRMVIDAPERDAEQAIREARQLIPEALGRKTSSGFLRSQQPKGAITPHHSGNMGSYLGRIQSLQDRPDGCYGRVAVKQPCRVGDRIRIHDERSGERVAFTLQAITAGPSRVAAAQPGQRVALLLPATLGPARGPTHFDVYRVDSGESAADLLPPDARELPRWEPATERQKQVKAKSQRLRRAIIPEGTGDRSRSNAAKPDRLFPAAKPELWVRTDTPQLLFQRLPFRPRRVLVNLQKKTVSFAGQLKGLRKGGGPEIIWALPPVVVPAGIDHLQRDIDILIRSGFRSFQIGHLSQMAFFAGHKVSLFGDYTLNLLNTQALDLVFSEGLLGAQLCIEMDRTCLHQTMAAWRQQVGSRQQRGGRKPLLGLTVYGAPPLFTSRLTADHFVYGRPLLSPKRESFVIEKQEGGTVTRPQRPFSLLPYQDELQQVGLAYLVIDLSGLKTGRKELEHVGRRLLGTEKGAPLPTFNYRGTLE</sequence>
<protein>
    <recommendedName>
        <fullName evidence="4">U32 family peptidase</fullName>
    </recommendedName>
</protein>
<accession>A0ABM7W8V9</accession>
<proteinExistence type="predicted"/>
<dbReference type="RefSeq" id="WP_284154446.1">
    <property type="nucleotide sequence ID" value="NZ_AP025516.1"/>
</dbReference>
<dbReference type="Pfam" id="PF01136">
    <property type="entry name" value="Peptidase_U32"/>
    <property type="match status" value="1"/>
</dbReference>
<dbReference type="PANTHER" id="PTHR30217:SF10">
    <property type="entry name" value="23S RRNA 5-HYDROXYCYTIDINE C2501 SYNTHASE"/>
    <property type="match status" value="1"/>
</dbReference>
<feature type="compositionally biased region" description="Basic residues" evidence="1">
    <location>
        <begin position="425"/>
        <end position="435"/>
    </location>
</feature>
<evidence type="ECO:0000313" key="3">
    <source>
        <dbReference type="Proteomes" id="UP000830055"/>
    </source>
</evidence>
<feature type="compositionally biased region" description="Basic and acidic residues" evidence="1">
    <location>
        <begin position="442"/>
        <end position="452"/>
    </location>
</feature>
<evidence type="ECO:0000313" key="2">
    <source>
        <dbReference type="EMBL" id="BDD87419.1"/>
    </source>
</evidence>
<reference evidence="2 3" key="1">
    <citation type="submission" date="2022-01" db="EMBL/GenBank/DDBJ databases">
        <title>Desulfofustis limnae sp. nov., a novel mesophilic sulfate-reducing bacterium isolated from marsh soil.</title>
        <authorList>
            <person name="Watanabe M."/>
            <person name="Takahashi A."/>
            <person name="Kojima H."/>
            <person name="Fukui M."/>
        </authorList>
    </citation>
    <scope>NUCLEOTIDE SEQUENCE [LARGE SCALE GENOMIC DNA]</scope>
    <source>
        <strain evidence="2 3">PPLL</strain>
    </source>
</reference>